<comment type="caution">
    <text evidence="1">The sequence shown here is derived from an EMBL/GenBank/DDBJ whole genome shotgun (WGS) entry which is preliminary data.</text>
</comment>
<evidence type="ECO:0000313" key="4">
    <source>
        <dbReference type="Proteomes" id="UP000533324"/>
    </source>
</evidence>
<sequence length="176" mass="20997">MKKTNIYFDEKSYSYLVRLKKEMKISFSKIINTILKNASDEKRENINTIDKINYQNNVPKKEIRFKLTEDEYKIFSDFAKKNGNGTATKQIRILTLNHIYKDKFFDKNYIDEFILARTEINTIGRNIYQLLKILRSGKSVRINEKNLEKSFEDISINIEKLSKELEKIIIKNNERI</sequence>
<dbReference type="Proteomes" id="UP000533324">
    <property type="component" value="Unassembled WGS sequence"/>
</dbReference>
<dbReference type="RefSeq" id="WP_173777030.1">
    <property type="nucleotide sequence ID" value="NZ_AP028379.1"/>
</dbReference>
<reference evidence="3 4" key="1">
    <citation type="submission" date="2018-05" db="EMBL/GenBank/DDBJ databases">
        <authorList>
            <consortium name="PulseNet: The National Subtyping Network for Foodborne Disease Surveillance"/>
            <person name="Tarr C.L."/>
            <person name="Trees E."/>
            <person name="Katz L.S."/>
            <person name="Carleton-Romer H.A."/>
            <person name="Stroika S."/>
            <person name="Kucerova Z."/>
            <person name="Roache K.F."/>
            <person name="Sabol A.L."/>
            <person name="Besser J."/>
            <person name="Gerner-Smidt P."/>
        </authorList>
    </citation>
    <scope>NUCLEOTIDE SEQUENCE [LARGE SCALE GENOMIC DNA]</scope>
    <source>
        <strain evidence="1 4">1988D-2602</strain>
        <strain evidence="2 3">20110455</strain>
    </source>
</reference>
<accession>A0A7U8AR76</accession>
<dbReference type="AlphaFoldDB" id="A0A7U8AR76"/>
<dbReference type="Proteomes" id="UP000405656">
    <property type="component" value="Unassembled WGS sequence"/>
</dbReference>
<evidence type="ECO:0000313" key="2">
    <source>
        <dbReference type="EMBL" id="EAK0451780.1"/>
    </source>
</evidence>
<protein>
    <submittedName>
        <fullName evidence="1">Uncharacterized protein</fullName>
    </submittedName>
</protein>
<evidence type="ECO:0000313" key="3">
    <source>
        <dbReference type="Proteomes" id="UP000405656"/>
    </source>
</evidence>
<dbReference type="EMBL" id="AACCWZ010000012">
    <property type="protein sequence ID" value="EAK0451780.1"/>
    <property type="molecule type" value="Genomic_DNA"/>
</dbReference>
<proteinExistence type="predicted"/>
<organism evidence="1 4">
    <name type="scientific">Campylobacter lari</name>
    <dbReference type="NCBI Taxonomy" id="201"/>
    <lineage>
        <taxon>Bacteria</taxon>
        <taxon>Pseudomonadati</taxon>
        <taxon>Campylobacterota</taxon>
        <taxon>Epsilonproteobacteria</taxon>
        <taxon>Campylobacterales</taxon>
        <taxon>Campylobacteraceae</taxon>
        <taxon>Campylobacter</taxon>
    </lineage>
</organism>
<gene>
    <name evidence="1" type="ORF">A0Y59_07420</name>
    <name evidence="2" type="ORF">YZ36_07335</name>
</gene>
<name>A0A7U8AR76_CAMLA</name>
<evidence type="ECO:0000313" key="1">
    <source>
        <dbReference type="EMBL" id="EAJ1254996.1"/>
    </source>
</evidence>
<dbReference type="EMBL" id="AABVCV010000014">
    <property type="protein sequence ID" value="EAJ1254996.1"/>
    <property type="molecule type" value="Genomic_DNA"/>
</dbReference>